<evidence type="ECO:0000313" key="3">
    <source>
        <dbReference type="Proteomes" id="UP001153069"/>
    </source>
</evidence>
<dbReference type="Proteomes" id="UP001153069">
    <property type="component" value="Unassembled WGS sequence"/>
</dbReference>
<feature type="compositionally biased region" description="Basic residues" evidence="1">
    <location>
        <begin position="763"/>
        <end position="774"/>
    </location>
</feature>
<comment type="caution">
    <text evidence="2">The sequence shown here is derived from an EMBL/GenBank/DDBJ whole genome shotgun (WGS) entry which is preliminary data.</text>
</comment>
<dbReference type="AlphaFoldDB" id="A0A9N8EAD1"/>
<feature type="compositionally biased region" description="Basic residues" evidence="1">
    <location>
        <begin position="846"/>
        <end position="861"/>
    </location>
</feature>
<feature type="region of interest" description="Disordered" evidence="1">
    <location>
        <begin position="161"/>
        <end position="292"/>
    </location>
</feature>
<protein>
    <submittedName>
        <fullName evidence="2">Uncharacterized protein</fullName>
    </submittedName>
</protein>
<feature type="region of interest" description="Disordered" evidence="1">
    <location>
        <begin position="423"/>
        <end position="447"/>
    </location>
</feature>
<feature type="compositionally biased region" description="Basic and acidic residues" evidence="1">
    <location>
        <begin position="883"/>
        <end position="897"/>
    </location>
</feature>
<feature type="compositionally biased region" description="Polar residues" evidence="1">
    <location>
        <begin position="423"/>
        <end position="432"/>
    </location>
</feature>
<feature type="compositionally biased region" description="Low complexity" evidence="1">
    <location>
        <begin position="898"/>
        <end position="918"/>
    </location>
</feature>
<feature type="region of interest" description="Disordered" evidence="1">
    <location>
        <begin position="624"/>
        <end position="929"/>
    </location>
</feature>
<name>A0A9N8EAD1_9STRA</name>
<feature type="compositionally biased region" description="Polar residues" evidence="1">
    <location>
        <begin position="799"/>
        <end position="808"/>
    </location>
</feature>
<organism evidence="2 3">
    <name type="scientific">Seminavis robusta</name>
    <dbReference type="NCBI Taxonomy" id="568900"/>
    <lineage>
        <taxon>Eukaryota</taxon>
        <taxon>Sar</taxon>
        <taxon>Stramenopiles</taxon>
        <taxon>Ochrophyta</taxon>
        <taxon>Bacillariophyta</taxon>
        <taxon>Bacillariophyceae</taxon>
        <taxon>Bacillariophycidae</taxon>
        <taxon>Naviculales</taxon>
        <taxon>Naviculaceae</taxon>
        <taxon>Seminavis</taxon>
    </lineage>
</organism>
<reference evidence="2" key="1">
    <citation type="submission" date="2020-06" db="EMBL/GenBank/DDBJ databases">
        <authorList>
            <consortium name="Plant Systems Biology data submission"/>
        </authorList>
    </citation>
    <scope>NUCLEOTIDE SEQUENCE</scope>
    <source>
        <strain evidence="2">D6</strain>
    </source>
</reference>
<evidence type="ECO:0000256" key="1">
    <source>
        <dbReference type="SAM" id="MobiDB-lite"/>
    </source>
</evidence>
<feature type="region of interest" description="Disordered" evidence="1">
    <location>
        <begin position="955"/>
        <end position="980"/>
    </location>
</feature>
<feature type="region of interest" description="Disordered" evidence="1">
    <location>
        <begin position="312"/>
        <end position="410"/>
    </location>
</feature>
<feature type="compositionally biased region" description="Basic residues" evidence="1">
    <location>
        <begin position="268"/>
        <end position="281"/>
    </location>
</feature>
<feature type="compositionally biased region" description="Basic and acidic residues" evidence="1">
    <location>
        <begin position="672"/>
        <end position="710"/>
    </location>
</feature>
<feature type="compositionally biased region" description="Polar residues" evidence="1">
    <location>
        <begin position="370"/>
        <end position="395"/>
    </location>
</feature>
<keyword evidence="3" id="KW-1185">Reference proteome</keyword>
<proteinExistence type="predicted"/>
<dbReference type="EMBL" id="CAICTM010000857">
    <property type="protein sequence ID" value="CAB9517457.1"/>
    <property type="molecule type" value="Genomic_DNA"/>
</dbReference>
<gene>
    <name evidence="2" type="ORF">SEMRO_858_G211800.1</name>
</gene>
<feature type="compositionally biased region" description="Polar residues" evidence="1">
    <location>
        <begin position="642"/>
        <end position="671"/>
    </location>
</feature>
<accession>A0A9N8EAD1</accession>
<evidence type="ECO:0000313" key="2">
    <source>
        <dbReference type="EMBL" id="CAB9517457.1"/>
    </source>
</evidence>
<feature type="compositionally biased region" description="Polar residues" evidence="1">
    <location>
        <begin position="247"/>
        <end position="257"/>
    </location>
</feature>
<feature type="compositionally biased region" description="Polar residues" evidence="1">
    <location>
        <begin position="342"/>
        <end position="352"/>
    </location>
</feature>
<feature type="compositionally biased region" description="Basic and acidic residues" evidence="1">
    <location>
        <begin position="625"/>
        <end position="641"/>
    </location>
</feature>
<feature type="compositionally biased region" description="Polar residues" evidence="1">
    <location>
        <begin position="199"/>
        <end position="224"/>
    </location>
</feature>
<feature type="compositionally biased region" description="Polar residues" evidence="1">
    <location>
        <begin position="737"/>
        <end position="748"/>
    </location>
</feature>
<feature type="compositionally biased region" description="Low complexity" evidence="1">
    <location>
        <begin position="777"/>
        <end position="792"/>
    </location>
</feature>
<sequence>MAQQSERVDGGEASFLNMVLEVDQEASLNDSFSTLGIHSIFSDAKVNKASKAKQQQRSNKKASSGFNALDKFFEEDTQASETVKDTVDLRTLLQKGIKAENQSKHAGNRWLESAGKSVSCRNLKYDSNACIEPPRRCPAPLEVKDLSKACREAVSQAMQLTHRRSATMDASADSNVTEDSDIMDSSVPNTPSSRRDRMQTASRLSQSCRHLGTTRVSDLAQSYHNPPLSPNGATSKARNSLVKKNSAKNLLSASCRSKMTLGPDSPKRRLMKSKSVRHMSTRKSSEVEDNDEDSIALSPFIRGSRPMLRSKSVKYTSTRLDQQQDDDEEESMALSSLLRGASNHTSSKGQHSVSHRKSLSALGSMPDMDTSATSGKSRWTATSATFSAQHQSSMSLLKPQRMVSGHRRSTSFDSSCISDLLSTPVAQKPKQNSATANKKKKASLSSWLEKTQDSEELYDSKQFRENLHITPCSLRSTMARAGRSKSFKIVAGKDGRRSMLQVGKSLSARQLLAREDLDSVPELTPMSADSVVLSTREEKTPAPAMDDSLPGLSPITCTSRTMTTEKVTSTSAAMELAIASPPLTRKEEKRNDVARATERDVKKKDVPMFSTEHILQEIGAGLDFSQRKASPEPKKTVRRDSLSLSRRAQSCRRLSSTKEASVRNLNAASQHENSKSSRRSRDVPDRKSSHDKSQASQEGELRDSRRDNRRLSASNRQKSSRNGMKKEGSSRKMVSTPARSKTYSTPQSSKKDREGDMSASQRGPRRQSSKKHLLNRSLSSSVSTSLHGSVHGSLRDKSITSSAGSSKQELSRSSRGDSQQPARRQRSSRKLLGTNDEGSKKECSTRKRASSARASRRRSSRASKESRPGSPSCVAQYSPGKDSPGKESSPARREKSTSTRASSKSGSKRSSTSSLTSKLDGILKRPSLKEDADVLLNGPDESEDKLMALGCSLHDYSTKKAPSRGRGKSNRDKLNNSVVW</sequence>